<evidence type="ECO:0000256" key="1">
    <source>
        <dbReference type="SAM" id="MobiDB-lite"/>
    </source>
</evidence>
<dbReference type="AlphaFoldDB" id="A0A432GS04"/>
<dbReference type="GO" id="GO:0015562">
    <property type="term" value="F:efflux transmembrane transporter activity"/>
    <property type="evidence" value="ECO:0007669"/>
    <property type="project" value="TreeGrafter"/>
</dbReference>
<dbReference type="Proteomes" id="UP000287176">
    <property type="component" value="Unassembled WGS sequence"/>
</dbReference>
<comment type="caution">
    <text evidence="3">The sequence shown here is derived from an EMBL/GenBank/DDBJ whole genome shotgun (WGS) entry which is preliminary data.</text>
</comment>
<dbReference type="Gene3D" id="2.40.420.20">
    <property type="match status" value="1"/>
</dbReference>
<evidence type="ECO:0000313" key="3">
    <source>
        <dbReference type="EMBL" id="RTZ86310.1"/>
    </source>
</evidence>
<evidence type="ECO:0000259" key="2">
    <source>
        <dbReference type="Pfam" id="PF25967"/>
    </source>
</evidence>
<dbReference type="GO" id="GO:1990281">
    <property type="term" value="C:efflux pump complex"/>
    <property type="evidence" value="ECO:0007669"/>
    <property type="project" value="TreeGrafter"/>
</dbReference>
<feature type="compositionally biased region" description="Basic and acidic residues" evidence="1">
    <location>
        <begin position="115"/>
        <end position="144"/>
    </location>
</feature>
<name>A0A432GS04_9DELT</name>
<accession>A0A432GS04</accession>
<gene>
    <name evidence="3" type="ORF">DSY94_01900</name>
</gene>
<sequence length="144" mass="16276">MPLFVGAFVDVTIPGRQLENVVNIPAQALRDQDTVWIALEGELEVRRVKIAHLDQDNIYLSGGVKPGEQIIISPIKGAANGLKIRIAGKEKIRKKGDGRRMQLSGERKRRRKRGDGKDEQGDGKWQQRENNQRKQNSESHKEES</sequence>
<dbReference type="EMBL" id="QNZI01000053">
    <property type="protein sequence ID" value="RTZ86310.1"/>
    <property type="molecule type" value="Genomic_DNA"/>
</dbReference>
<reference evidence="3 4" key="1">
    <citation type="submission" date="2018-06" db="EMBL/GenBank/DDBJ databases">
        <title>Combined omics and stable isotope probing to characterize newly discovered Mariana Back-Arc vent microbial communities.</title>
        <authorList>
            <person name="Trembath-Reichert E."/>
            <person name="Huber J.A."/>
        </authorList>
    </citation>
    <scope>NUCLEOTIDE SEQUENCE [LARGE SCALE GENOMIC DNA]</scope>
    <source>
        <strain evidence="3">MAG 24</strain>
    </source>
</reference>
<feature type="region of interest" description="Disordered" evidence="1">
    <location>
        <begin position="90"/>
        <end position="144"/>
    </location>
</feature>
<dbReference type="InterPro" id="IPR058627">
    <property type="entry name" value="MdtA-like_C"/>
</dbReference>
<feature type="domain" description="Multidrug resistance protein MdtA-like C-terminal permuted SH3" evidence="2">
    <location>
        <begin position="20"/>
        <end position="76"/>
    </location>
</feature>
<evidence type="ECO:0000313" key="4">
    <source>
        <dbReference type="Proteomes" id="UP000287176"/>
    </source>
</evidence>
<organism evidence="3 4">
    <name type="scientific">SAR324 cluster bacterium</name>
    <dbReference type="NCBI Taxonomy" id="2024889"/>
    <lineage>
        <taxon>Bacteria</taxon>
        <taxon>Deltaproteobacteria</taxon>
        <taxon>SAR324 cluster</taxon>
    </lineage>
</organism>
<protein>
    <recommendedName>
        <fullName evidence="2">Multidrug resistance protein MdtA-like C-terminal permuted SH3 domain-containing protein</fullName>
    </recommendedName>
</protein>
<dbReference type="PANTHER" id="PTHR30469:SF12">
    <property type="entry name" value="MULTIDRUG RESISTANCE PROTEIN MDTA"/>
    <property type="match status" value="1"/>
</dbReference>
<dbReference type="PANTHER" id="PTHR30469">
    <property type="entry name" value="MULTIDRUG RESISTANCE PROTEIN MDTA"/>
    <property type="match status" value="1"/>
</dbReference>
<proteinExistence type="predicted"/>
<dbReference type="Pfam" id="PF25967">
    <property type="entry name" value="RND-MFP_C"/>
    <property type="match status" value="1"/>
</dbReference>